<dbReference type="InterPro" id="IPR023459">
    <property type="entry name" value="Tscrpt_elong_fac_GreA/B_fam"/>
</dbReference>
<dbReference type="GO" id="GO:0003746">
    <property type="term" value="F:translation elongation factor activity"/>
    <property type="evidence" value="ECO:0007669"/>
    <property type="project" value="UniProtKB-KW"/>
</dbReference>
<keyword evidence="4" id="KW-0238">DNA-binding</keyword>
<feature type="domain" description="Transcription elongation factor GreA/GreB N-terminal" evidence="9">
    <location>
        <begin position="7"/>
        <end position="76"/>
    </location>
</feature>
<evidence type="ECO:0000259" key="8">
    <source>
        <dbReference type="Pfam" id="PF01272"/>
    </source>
</evidence>
<reference evidence="10" key="1">
    <citation type="submission" date="2019-08" db="EMBL/GenBank/DDBJ databases">
        <authorList>
            <person name="Kucharzyk K."/>
            <person name="Murdoch R.W."/>
            <person name="Higgins S."/>
            <person name="Loffler F."/>
        </authorList>
    </citation>
    <scope>NUCLEOTIDE SEQUENCE</scope>
</reference>
<dbReference type="Gene3D" id="1.10.287.180">
    <property type="entry name" value="Transcription elongation factor, GreA/GreB, N-terminal domain"/>
    <property type="match status" value="1"/>
</dbReference>
<dbReference type="NCBIfam" id="TIGR01462">
    <property type="entry name" value="greA"/>
    <property type="match status" value="1"/>
</dbReference>
<dbReference type="GO" id="GO:0003677">
    <property type="term" value="F:DNA binding"/>
    <property type="evidence" value="ECO:0007669"/>
    <property type="project" value="UniProtKB-KW"/>
</dbReference>
<dbReference type="InterPro" id="IPR006359">
    <property type="entry name" value="Tscrpt_elong_fac_GreA"/>
</dbReference>
<keyword evidence="3" id="KW-0805">Transcription regulation</keyword>
<comment type="caution">
    <text evidence="10">The sequence shown here is derived from an EMBL/GenBank/DDBJ whole genome shotgun (WGS) entry which is preliminary data.</text>
</comment>
<evidence type="ECO:0000313" key="10">
    <source>
        <dbReference type="EMBL" id="MPM91692.1"/>
    </source>
</evidence>
<dbReference type="AlphaFoldDB" id="A0A645DTC5"/>
<evidence type="ECO:0000256" key="1">
    <source>
        <dbReference type="ARBA" id="ARBA00008213"/>
    </source>
</evidence>
<dbReference type="EMBL" id="VSSQ01038721">
    <property type="protein sequence ID" value="MPM91692.1"/>
    <property type="molecule type" value="Genomic_DNA"/>
</dbReference>
<proteinExistence type="inferred from homology"/>
<dbReference type="InterPro" id="IPR028624">
    <property type="entry name" value="Tscrpt_elong_fac_GreA/B"/>
</dbReference>
<dbReference type="SUPFAM" id="SSF54534">
    <property type="entry name" value="FKBP-like"/>
    <property type="match status" value="1"/>
</dbReference>
<keyword evidence="10" id="KW-0251">Elongation factor</keyword>
<evidence type="ECO:0000256" key="3">
    <source>
        <dbReference type="ARBA" id="ARBA00023015"/>
    </source>
</evidence>
<dbReference type="InterPro" id="IPR022691">
    <property type="entry name" value="Tscrpt_elong_fac_GreA/B_N"/>
</dbReference>
<accession>A0A645DTC5</accession>
<evidence type="ECO:0000256" key="7">
    <source>
        <dbReference type="ARBA" id="ARBA00030776"/>
    </source>
</evidence>
<feature type="domain" description="Transcription elongation factor GreA/GreB C-terminal" evidence="8">
    <location>
        <begin position="84"/>
        <end position="157"/>
    </location>
</feature>
<evidence type="ECO:0000256" key="4">
    <source>
        <dbReference type="ARBA" id="ARBA00023125"/>
    </source>
</evidence>
<dbReference type="InterPro" id="IPR018151">
    <property type="entry name" value="TF_GreA/GreB_CS"/>
</dbReference>
<organism evidence="10">
    <name type="scientific">bioreactor metagenome</name>
    <dbReference type="NCBI Taxonomy" id="1076179"/>
    <lineage>
        <taxon>unclassified sequences</taxon>
        <taxon>metagenomes</taxon>
        <taxon>ecological metagenomes</taxon>
    </lineage>
</organism>
<dbReference type="PROSITE" id="PS00830">
    <property type="entry name" value="GREAB_2"/>
    <property type="match status" value="1"/>
</dbReference>
<dbReference type="GO" id="GO:0032784">
    <property type="term" value="P:regulation of DNA-templated transcription elongation"/>
    <property type="evidence" value="ECO:0007669"/>
    <property type="project" value="InterPro"/>
</dbReference>
<dbReference type="GO" id="GO:0070063">
    <property type="term" value="F:RNA polymerase binding"/>
    <property type="evidence" value="ECO:0007669"/>
    <property type="project" value="InterPro"/>
</dbReference>
<name>A0A645DTC5_9ZZZZ</name>
<evidence type="ECO:0000256" key="6">
    <source>
        <dbReference type="ARBA" id="ARBA00024916"/>
    </source>
</evidence>
<dbReference type="Pfam" id="PF03449">
    <property type="entry name" value="GreA_GreB_N"/>
    <property type="match status" value="1"/>
</dbReference>
<dbReference type="PANTHER" id="PTHR30437:SF4">
    <property type="entry name" value="TRANSCRIPTION ELONGATION FACTOR GREA"/>
    <property type="match status" value="1"/>
</dbReference>
<dbReference type="InterPro" id="IPR001437">
    <property type="entry name" value="Tscrpt_elong_fac_GreA/B_C"/>
</dbReference>
<dbReference type="FunFam" id="3.10.50.30:FF:000001">
    <property type="entry name" value="Transcription elongation factor GreA"/>
    <property type="match status" value="1"/>
</dbReference>
<comment type="function">
    <text evidence="6">Necessary for efficient RNA polymerase transcription elongation past template-encoded arresting sites. The arresting sites in DNA have the property of trapping a certain fraction of elongating RNA polymerases that pass through, resulting in locked ternary complexes. Cleavage of the nascent transcript by cleavage factors such as GreA or GreB allows the resumption of elongation from the new 3'terminus. GreA releases sequences of 2 to 3 nucleotides.</text>
</comment>
<dbReference type="PANTHER" id="PTHR30437">
    <property type="entry name" value="TRANSCRIPTION ELONGATION FACTOR GREA"/>
    <property type="match status" value="1"/>
</dbReference>
<comment type="similarity">
    <text evidence="1">Belongs to the GreA/GreB family.</text>
</comment>
<dbReference type="Gene3D" id="3.10.50.30">
    <property type="entry name" value="Transcription elongation factor, GreA/GreB, C-terminal domain"/>
    <property type="match status" value="1"/>
</dbReference>
<evidence type="ECO:0000256" key="2">
    <source>
        <dbReference type="ARBA" id="ARBA00013729"/>
    </source>
</evidence>
<dbReference type="HAMAP" id="MF_00105">
    <property type="entry name" value="GreA_GreB"/>
    <property type="match status" value="1"/>
</dbReference>
<dbReference type="Pfam" id="PF01272">
    <property type="entry name" value="GreA_GreB"/>
    <property type="match status" value="1"/>
</dbReference>
<gene>
    <name evidence="10" type="primary">greA_51</name>
    <name evidence="10" type="ORF">SDC9_138824</name>
</gene>
<dbReference type="InterPro" id="IPR036953">
    <property type="entry name" value="GreA/GreB_C_sf"/>
</dbReference>
<keyword evidence="10" id="KW-0648">Protein biosynthesis</keyword>
<keyword evidence="5" id="KW-0804">Transcription</keyword>
<dbReference type="PIRSF" id="PIRSF006092">
    <property type="entry name" value="GreA_GreB"/>
    <property type="match status" value="1"/>
</dbReference>
<evidence type="ECO:0000256" key="5">
    <source>
        <dbReference type="ARBA" id="ARBA00023163"/>
    </source>
</evidence>
<dbReference type="NCBIfam" id="NF001263">
    <property type="entry name" value="PRK00226.1-4"/>
    <property type="match status" value="1"/>
</dbReference>
<dbReference type="InterPro" id="IPR036805">
    <property type="entry name" value="Tscrpt_elong_fac_GreA/B_N_sf"/>
</dbReference>
<dbReference type="FunFam" id="1.10.287.180:FF:000001">
    <property type="entry name" value="Transcription elongation factor GreA"/>
    <property type="match status" value="1"/>
</dbReference>
<sequence length="158" mass="17627">MDAKENKMTSEGLAKYEERLEYLKTVRRQEIAEQIKQARAFGDLSENAEYDEAKNEQARIEYEIMNIENMLRNAIVIDESSIDTNVVNMGAAIKVKNITSGREIEYFIVGSAEANPLENKISNESPVGRALIGHGIGDVVGVHTPNGIVEYKVLGIRK</sequence>
<dbReference type="SUPFAM" id="SSF46557">
    <property type="entry name" value="GreA transcript cleavage protein, N-terminal domain"/>
    <property type="match status" value="1"/>
</dbReference>
<protein>
    <recommendedName>
        <fullName evidence="2">Transcription elongation factor GreA</fullName>
    </recommendedName>
    <alternativeName>
        <fullName evidence="7">Transcript cleavage factor GreA</fullName>
    </alternativeName>
</protein>
<evidence type="ECO:0000259" key="9">
    <source>
        <dbReference type="Pfam" id="PF03449"/>
    </source>
</evidence>
<dbReference type="GO" id="GO:0006354">
    <property type="term" value="P:DNA-templated transcription elongation"/>
    <property type="evidence" value="ECO:0007669"/>
    <property type="project" value="TreeGrafter"/>
</dbReference>